<feature type="transmembrane region" description="Helical" evidence="7">
    <location>
        <begin position="325"/>
        <end position="347"/>
    </location>
</feature>
<reference evidence="10" key="1">
    <citation type="submission" date="2018-02" db="EMBL/GenBank/DDBJ databases">
        <authorList>
            <person name="Kim S.-K."/>
            <person name="Jung H.-I."/>
            <person name="Lee S.-W."/>
        </authorList>
    </citation>
    <scope>NUCLEOTIDE SEQUENCE</scope>
    <source>
        <strain evidence="10">SK3146</strain>
    </source>
</reference>
<feature type="transmembrane region" description="Helical" evidence="7">
    <location>
        <begin position="21"/>
        <end position="42"/>
    </location>
</feature>
<evidence type="ECO:0000256" key="1">
    <source>
        <dbReference type="ARBA" id="ARBA00004236"/>
    </source>
</evidence>
<dbReference type="Pfam" id="PF00672">
    <property type="entry name" value="HAMP"/>
    <property type="match status" value="1"/>
</dbReference>
<keyword evidence="3 7" id="KW-0472">Membrane</keyword>
<dbReference type="CDD" id="cd06225">
    <property type="entry name" value="HAMP"/>
    <property type="match status" value="1"/>
</dbReference>
<dbReference type="Gene3D" id="6.10.340.10">
    <property type="match status" value="1"/>
</dbReference>
<dbReference type="Proteomes" id="UP001057134">
    <property type="component" value="Chromosome"/>
</dbReference>
<keyword evidence="11" id="KW-1185">Reference proteome</keyword>
<evidence type="ECO:0000259" key="9">
    <source>
        <dbReference type="PROSITE" id="PS50885"/>
    </source>
</evidence>
<dbReference type="Pfam" id="PF00015">
    <property type="entry name" value="MCPsignal"/>
    <property type="match status" value="1"/>
</dbReference>
<keyword evidence="2" id="KW-1003">Cell membrane</keyword>
<dbReference type="InterPro" id="IPR003660">
    <property type="entry name" value="HAMP_dom"/>
</dbReference>
<comment type="subcellular location">
    <subcellularLocation>
        <location evidence="1">Cell membrane</location>
    </subcellularLocation>
</comment>
<dbReference type="PROSITE" id="PS50885">
    <property type="entry name" value="HAMP"/>
    <property type="match status" value="1"/>
</dbReference>
<organism evidence="10 11">
    <name type="scientific">Paenibacillus konkukensis</name>
    <dbReference type="NCBI Taxonomy" id="2020716"/>
    <lineage>
        <taxon>Bacteria</taxon>
        <taxon>Bacillati</taxon>
        <taxon>Bacillota</taxon>
        <taxon>Bacilli</taxon>
        <taxon>Bacillales</taxon>
        <taxon>Paenibacillaceae</taxon>
        <taxon>Paenibacillus</taxon>
    </lineage>
</organism>
<evidence type="ECO:0000313" key="11">
    <source>
        <dbReference type="Proteomes" id="UP001057134"/>
    </source>
</evidence>
<dbReference type="SUPFAM" id="SSF58104">
    <property type="entry name" value="Methyl-accepting chemotaxis protein (MCP) signaling domain"/>
    <property type="match status" value="1"/>
</dbReference>
<reference evidence="10" key="2">
    <citation type="journal article" date="2021" name="J Anim Sci Technol">
        <title>Complete genome sequence of Paenibacillus konkukensis sp. nov. SK3146 as a potential probiotic strain.</title>
        <authorList>
            <person name="Jung H.I."/>
            <person name="Park S."/>
            <person name="Niu K.M."/>
            <person name="Lee S.W."/>
            <person name="Kothari D."/>
            <person name="Yi K.J."/>
            <person name="Kim S.K."/>
        </authorList>
    </citation>
    <scope>NUCLEOTIDE SEQUENCE</scope>
    <source>
        <strain evidence="10">SK3146</strain>
    </source>
</reference>
<dbReference type="PANTHER" id="PTHR32089">
    <property type="entry name" value="METHYL-ACCEPTING CHEMOTAXIS PROTEIN MCPB"/>
    <property type="match status" value="1"/>
</dbReference>
<dbReference type="PANTHER" id="PTHR32089:SF112">
    <property type="entry name" value="LYSOZYME-LIKE PROTEIN-RELATED"/>
    <property type="match status" value="1"/>
</dbReference>
<dbReference type="SMART" id="SM00304">
    <property type="entry name" value="HAMP"/>
    <property type="match status" value="1"/>
</dbReference>
<dbReference type="CDD" id="cd11386">
    <property type="entry name" value="MCP_signal"/>
    <property type="match status" value="1"/>
</dbReference>
<evidence type="ECO:0000256" key="4">
    <source>
        <dbReference type="ARBA" id="ARBA00023224"/>
    </source>
</evidence>
<dbReference type="Gene3D" id="1.10.287.950">
    <property type="entry name" value="Methyl-accepting chemotaxis protein"/>
    <property type="match status" value="1"/>
</dbReference>
<accession>A0ABY4RSB4</accession>
<dbReference type="RefSeq" id="WP_249860559.1">
    <property type="nucleotide sequence ID" value="NZ_CP027059.1"/>
</dbReference>
<protein>
    <submittedName>
        <fullName evidence="10">Methyl-accepting chemotaxis protein McpA</fullName>
    </submittedName>
</protein>
<sequence>MTMKHLFVPGITVLNRFSYKVKFLLIGSLLGLILIAAAYWIVSQLNQRIDNDRSRVEAIAANQSVTVLIDLMQQHRGTGTIYLNGDKSVQDKLKQLENQIGQAIGGVDEINKTSGSRYAMNERWGGWKNDWSSLSSKYISLTSAESFEAHSQLIDSLLIMLTEIGSRSGSFLSDDLMVDYMSNNVYTTAPYLMEKMGQARGLGSGAVTAKKVTPEQQKSLTSLHAQIEVYFERMKLEMGNALTQDAAASEAVKPFYDQARGSTDTFFTMLDKDVLGAPSITIASADYYDTATGAISRTYQLHQKELELLAGKLQTNIREMSGVRAGFIAVIAVLLLAALYGFVAFYFSVSDAVKRLKTAAQAVASGNLHARADLRTRDEMREVSVAFDAMASNLQEVIAQIRTNSVEVARLSGELAEGAKQQAGASQQTAALIQEVAAGAEEQMASFDESRKAMAEMAGGVQRVAEATSQVAEISQDASGLAQRGLALVRQTIDQMGSIANSSQATDRAIHALIEHSGQISSVVDWIAGIASQTNLLALNASIEAARAGEQGRGFAVVAGEVRKLAEQTQHSVQQIAGLVEIIRSHSAGVKEATSQGLMEVERGAESVRESVELFEAILEGTRHVSGQVEETAAVSEQMSAGTEEMLAFTEELARISAHAANQAQGVAAATEEQLAQTEVFSEMAHRLGEMSGGLQRMIQHFK</sequence>
<name>A0ABY4RSB4_9BACL</name>
<feature type="domain" description="HAMP" evidence="9">
    <location>
        <begin position="347"/>
        <end position="399"/>
    </location>
</feature>
<evidence type="ECO:0000313" key="10">
    <source>
        <dbReference type="EMBL" id="UQZ84835.1"/>
    </source>
</evidence>
<evidence type="ECO:0000256" key="2">
    <source>
        <dbReference type="ARBA" id="ARBA00022475"/>
    </source>
</evidence>
<dbReference type="PROSITE" id="PS50111">
    <property type="entry name" value="CHEMOTAXIS_TRANSDUC_2"/>
    <property type="match status" value="1"/>
</dbReference>
<keyword evidence="7" id="KW-0812">Transmembrane</keyword>
<evidence type="ECO:0000256" key="6">
    <source>
        <dbReference type="PROSITE-ProRule" id="PRU00284"/>
    </source>
</evidence>
<evidence type="ECO:0000256" key="3">
    <source>
        <dbReference type="ARBA" id="ARBA00023136"/>
    </source>
</evidence>
<evidence type="ECO:0000259" key="8">
    <source>
        <dbReference type="PROSITE" id="PS50111"/>
    </source>
</evidence>
<evidence type="ECO:0000256" key="7">
    <source>
        <dbReference type="SAM" id="Phobius"/>
    </source>
</evidence>
<keyword evidence="7" id="KW-1133">Transmembrane helix</keyword>
<keyword evidence="4 6" id="KW-0807">Transducer</keyword>
<proteinExistence type="inferred from homology"/>
<comment type="similarity">
    <text evidence="5">Belongs to the methyl-accepting chemotaxis (MCP) protein family.</text>
</comment>
<dbReference type="SMART" id="SM00283">
    <property type="entry name" value="MA"/>
    <property type="match status" value="1"/>
</dbReference>
<evidence type="ECO:0000256" key="5">
    <source>
        <dbReference type="ARBA" id="ARBA00029447"/>
    </source>
</evidence>
<dbReference type="EMBL" id="CP027059">
    <property type="protein sequence ID" value="UQZ84835.1"/>
    <property type="molecule type" value="Genomic_DNA"/>
</dbReference>
<gene>
    <name evidence="10" type="primary">mcpA_5</name>
    <name evidence="10" type="ORF">SK3146_04090</name>
</gene>
<feature type="domain" description="Methyl-accepting transducer" evidence="8">
    <location>
        <begin position="418"/>
        <end position="654"/>
    </location>
</feature>
<dbReference type="InterPro" id="IPR004089">
    <property type="entry name" value="MCPsignal_dom"/>
</dbReference>